<sequence length="669" mass="77303">MSSSPGTPKNSVLSISPYGTPKSNFNQVYNEQFFYENQILSFQSCQQVSRVIDHLVTCGANILYDKYLLERSPFYEAEDLCRWTYNMLLQDHLSHDPGENQESIKNQLTQEMEPPNKKLDSRSCLSAKTEYKIIYPEVENDDQSETKSNYSRISSISKVSKISAIKKIKKIMTASQLLGQSMNSLSRSALPNIDNINVEDQEGQQQASQKKEEFQVVYVGDDVEYERKKKEEQDDPISEKLRDLREKKDKERQIEQARKQKMLQEELEVDERKKEQQRQLKNKEFTQDYDGNVIFLNKNRQENLPNDLAILESKGKQQSDIVKPVPLETQILSSPVKLVNEFIKKKKENLSAAMLQEFHKQPPLHEVLNPNEGVKVLFQTGHKKIGSEFKTKDNQMTKKQYDELVSEQPNRPVPKYIQNIRQAKVDINDKANQIIELSEHSSQKSSNKLKRNVKPQSAGMNIINKDALLMMLSDEPPVLKPTSSQLLPITASNRSIQSVKKVQKQEKNENKQTAVGVQIQDKIKFYNQKQNIRQSNVISPQMSQQELINEDLQELGLNIKNGQKRQQQNLNLVIEKFNKQILEDPNWGISKKEPDSIERQQYTPMKMPTYSRVQSAKAISRPESAISKYSSQLDFFNQQQRPFSGRPTTANTNSRLSQNKHSFFKQKLI</sequence>
<dbReference type="AlphaFoldDB" id="Q241P3"/>
<evidence type="ECO:0000313" key="3">
    <source>
        <dbReference type="Proteomes" id="UP000009168"/>
    </source>
</evidence>
<evidence type="ECO:0000313" key="2">
    <source>
        <dbReference type="EMBL" id="EAS02527.2"/>
    </source>
</evidence>
<feature type="region of interest" description="Disordered" evidence="1">
    <location>
        <begin position="227"/>
        <end position="253"/>
    </location>
</feature>
<dbReference type="eggNOG" id="ENOG502SGMV">
    <property type="taxonomic scope" value="Eukaryota"/>
</dbReference>
<feature type="compositionally biased region" description="Polar residues" evidence="1">
    <location>
        <begin position="640"/>
        <end position="661"/>
    </location>
</feature>
<name>Q241P3_TETTS</name>
<feature type="region of interest" description="Disordered" evidence="1">
    <location>
        <begin position="640"/>
        <end position="669"/>
    </location>
</feature>
<evidence type="ECO:0000256" key="1">
    <source>
        <dbReference type="SAM" id="MobiDB-lite"/>
    </source>
</evidence>
<keyword evidence="3" id="KW-1185">Reference proteome</keyword>
<dbReference type="KEGG" id="tet:TTHERM_00630480"/>
<dbReference type="InParanoid" id="Q241P3"/>
<dbReference type="HOGENOM" id="CLU_418909_0_0_1"/>
<organism evidence="2 3">
    <name type="scientific">Tetrahymena thermophila (strain SB210)</name>
    <dbReference type="NCBI Taxonomy" id="312017"/>
    <lineage>
        <taxon>Eukaryota</taxon>
        <taxon>Sar</taxon>
        <taxon>Alveolata</taxon>
        <taxon>Ciliophora</taxon>
        <taxon>Intramacronucleata</taxon>
        <taxon>Oligohymenophorea</taxon>
        <taxon>Hymenostomatida</taxon>
        <taxon>Tetrahymenina</taxon>
        <taxon>Tetrahymenidae</taxon>
        <taxon>Tetrahymena</taxon>
    </lineage>
</organism>
<accession>Q241P3</accession>
<dbReference type="RefSeq" id="XP_001022772.2">
    <property type="nucleotide sequence ID" value="XM_001022772.2"/>
</dbReference>
<protein>
    <submittedName>
        <fullName evidence="2">Uncharacterized protein</fullName>
    </submittedName>
</protein>
<dbReference type="OrthoDB" id="301623at2759"/>
<reference evidence="3" key="1">
    <citation type="journal article" date="2006" name="PLoS Biol.">
        <title>Macronuclear genome sequence of the ciliate Tetrahymena thermophila, a model eukaryote.</title>
        <authorList>
            <person name="Eisen J.A."/>
            <person name="Coyne R.S."/>
            <person name="Wu M."/>
            <person name="Wu D."/>
            <person name="Thiagarajan M."/>
            <person name="Wortman J.R."/>
            <person name="Badger J.H."/>
            <person name="Ren Q."/>
            <person name="Amedeo P."/>
            <person name="Jones K.M."/>
            <person name="Tallon L.J."/>
            <person name="Delcher A.L."/>
            <person name="Salzberg S.L."/>
            <person name="Silva J.C."/>
            <person name="Haas B.J."/>
            <person name="Majoros W.H."/>
            <person name="Farzad M."/>
            <person name="Carlton J.M."/>
            <person name="Smith R.K. Jr."/>
            <person name="Garg J."/>
            <person name="Pearlman R.E."/>
            <person name="Karrer K.M."/>
            <person name="Sun L."/>
            <person name="Manning G."/>
            <person name="Elde N.C."/>
            <person name="Turkewitz A.P."/>
            <person name="Asai D.J."/>
            <person name="Wilkes D.E."/>
            <person name="Wang Y."/>
            <person name="Cai H."/>
            <person name="Collins K."/>
            <person name="Stewart B.A."/>
            <person name="Lee S.R."/>
            <person name="Wilamowska K."/>
            <person name="Weinberg Z."/>
            <person name="Ruzzo W.L."/>
            <person name="Wloga D."/>
            <person name="Gaertig J."/>
            <person name="Frankel J."/>
            <person name="Tsao C.-C."/>
            <person name="Gorovsky M.A."/>
            <person name="Keeling P.J."/>
            <person name="Waller R.F."/>
            <person name="Patron N.J."/>
            <person name="Cherry J.M."/>
            <person name="Stover N.A."/>
            <person name="Krieger C.J."/>
            <person name="del Toro C."/>
            <person name="Ryder H.F."/>
            <person name="Williamson S.C."/>
            <person name="Barbeau R.A."/>
            <person name="Hamilton E.P."/>
            <person name="Orias E."/>
        </authorList>
    </citation>
    <scope>NUCLEOTIDE SEQUENCE [LARGE SCALE GENOMIC DNA]</scope>
    <source>
        <strain evidence="3">SB210</strain>
    </source>
</reference>
<proteinExistence type="predicted"/>
<dbReference type="GeneID" id="7830760"/>
<gene>
    <name evidence="2" type="ORF">TTHERM_00630480</name>
</gene>
<dbReference type="EMBL" id="GG662532">
    <property type="protein sequence ID" value="EAS02527.2"/>
    <property type="molecule type" value="Genomic_DNA"/>
</dbReference>
<dbReference type="Proteomes" id="UP000009168">
    <property type="component" value="Unassembled WGS sequence"/>
</dbReference>